<dbReference type="SUPFAM" id="SSF52402">
    <property type="entry name" value="Adenine nucleotide alpha hydrolases-like"/>
    <property type="match status" value="2"/>
</dbReference>
<sequence length="290" mass="32599">MKKILVPVDFSATAENAADYATELALGIGARVELVNVFQMPEFSPAAASLVWPHEEYKLLEEDAKKALNKLVGKVEQKFKKAHHELDFKAEVFGRLLHGEIDQEVGKYFAECKMNLIVAGLNRADRLMKAFMGNITRKIIELKMPVLFIPSCCRFNTPKKIAFATDLTSSDISVLCTLAELAKPFNAEILIMHSDDANGPEISHQQIADFLQLVADKVNYRNIYLRQVKSEQVKDGLDWIVENGQIDILTMVHRKHGFLHHLLKGSYTVDMSDHIQLPLLVLPPAHCVPV</sequence>
<proteinExistence type="inferred from homology"/>
<dbReference type="CDD" id="cd00293">
    <property type="entry name" value="USP-like"/>
    <property type="match status" value="1"/>
</dbReference>
<dbReference type="PANTHER" id="PTHR46268:SF6">
    <property type="entry name" value="UNIVERSAL STRESS PROTEIN UP12"/>
    <property type="match status" value="1"/>
</dbReference>
<evidence type="ECO:0000259" key="2">
    <source>
        <dbReference type="Pfam" id="PF00582"/>
    </source>
</evidence>
<dbReference type="InterPro" id="IPR006016">
    <property type="entry name" value="UspA"/>
</dbReference>
<dbReference type="RefSeq" id="WP_090979510.1">
    <property type="nucleotide sequence ID" value="NZ_FOJM01000001.1"/>
</dbReference>
<dbReference type="PANTHER" id="PTHR46268">
    <property type="entry name" value="STRESS RESPONSE PROTEIN NHAX"/>
    <property type="match status" value="1"/>
</dbReference>
<dbReference type="AlphaFoldDB" id="A0A1I0SH57"/>
<dbReference type="EMBL" id="FOJM01000001">
    <property type="protein sequence ID" value="SFA38829.1"/>
    <property type="molecule type" value="Genomic_DNA"/>
</dbReference>
<name>A0A1I0SH57_9SPHI</name>
<evidence type="ECO:0000256" key="1">
    <source>
        <dbReference type="ARBA" id="ARBA00008791"/>
    </source>
</evidence>
<evidence type="ECO:0000313" key="3">
    <source>
        <dbReference type="EMBL" id="SFA38829.1"/>
    </source>
</evidence>
<feature type="domain" description="UspA" evidence="2">
    <location>
        <begin position="1"/>
        <end position="149"/>
    </location>
</feature>
<dbReference type="Proteomes" id="UP000198836">
    <property type="component" value="Unassembled WGS sequence"/>
</dbReference>
<organism evidence="3 4">
    <name type="scientific">Pedobacter suwonensis</name>
    <dbReference type="NCBI Taxonomy" id="332999"/>
    <lineage>
        <taxon>Bacteria</taxon>
        <taxon>Pseudomonadati</taxon>
        <taxon>Bacteroidota</taxon>
        <taxon>Sphingobacteriia</taxon>
        <taxon>Sphingobacteriales</taxon>
        <taxon>Sphingobacteriaceae</taxon>
        <taxon>Pedobacter</taxon>
    </lineage>
</organism>
<gene>
    <name evidence="3" type="ORF">SAMN04488511_101297</name>
</gene>
<protein>
    <submittedName>
        <fullName evidence="3">Nucleotide-binding universal stress protein, UspA family</fullName>
    </submittedName>
</protein>
<evidence type="ECO:0000313" key="4">
    <source>
        <dbReference type="Proteomes" id="UP000198836"/>
    </source>
</evidence>
<dbReference type="OrthoDB" id="9788959at2"/>
<accession>A0A1I0SH57</accession>
<dbReference type="Pfam" id="PF00582">
    <property type="entry name" value="Usp"/>
    <property type="match status" value="1"/>
</dbReference>
<comment type="similarity">
    <text evidence="1">Belongs to the universal stress protein A family.</text>
</comment>
<reference evidence="4" key="1">
    <citation type="submission" date="2016-10" db="EMBL/GenBank/DDBJ databases">
        <authorList>
            <person name="Varghese N."/>
            <person name="Submissions S."/>
        </authorList>
    </citation>
    <scope>NUCLEOTIDE SEQUENCE [LARGE SCALE GENOMIC DNA]</scope>
    <source>
        <strain evidence="4">DSM 18130</strain>
    </source>
</reference>
<dbReference type="STRING" id="332999.SAMN04488511_101297"/>
<dbReference type="Gene3D" id="3.40.50.12370">
    <property type="match status" value="1"/>
</dbReference>
<keyword evidence="4" id="KW-1185">Reference proteome</keyword>